<evidence type="ECO:0000313" key="3">
    <source>
        <dbReference type="Proteomes" id="UP001461498"/>
    </source>
</evidence>
<evidence type="ECO:0000259" key="1">
    <source>
        <dbReference type="PROSITE" id="PS52004"/>
    </source>
</evidence>
<protein>
    <recommendedName>
        <fullName evidence="1">Ketosynthase family 3 (KS3) domain-containing protein</fullName>
    </recommendedName>
</protein>
<accession>A0AAW1D1S1</accession>
<dbReference type="InterPro" id="IPR032821">
    <property type="entry name" value="PKS_assoc"/>
</dbReference>
<dbReference type="Gene3D" id="3.10.129.110">
    <property type="entry name" value="Polyketide synthase dehydratase"/>
    <property type="match status" value="1"/>
</dbReference>
<dbReference type="GO" id="GO:0006633">
    <property type="term" value="P:fatty acid biosynthetic process"/>
    <property type="evidence" value="ECO:0007669"/>
    <property type="project" value="TreeGrafter"/>
</dbReference>
<proteinExistence type="predicted"/>
<dbReference type="InterPro" id="IPR049391">
    <property type="entry name" value="FAS_pseudo-KR"/>
</dbReference>
<dbReference type="SUPFAM" id="SSF53474">
    <property type="entry name" value="alpha/beta-Hydrolases"/>
    <property type="match status" value="1"/>
</dbReference>
<dbReference type="Pfam" id="PF21149">
    <property type="entry name" value="FAS_pseudo-KR"/>
    <property type="match status" value="1"/>
</dbReference>
<dbReference type="InterPro" id="IPR042104">
    <property type="entry name" value="PKS_dehydratase_sf"/>
</dbReference>
<dbReference type="InterPro" id="IPR014043">
    <property type="entry name" value="Acyl_transferase_dom"/>
</dbReference>
<dbReference type="Proteomes" id="UP001461498">
    <property type="component" value="Unassembled WGS sequence"/>
</dbReference>
<dbReference type="PROSITE" id="PS52004">
    <property type="entry name" value="KS3_2"/>
    <property type="match status" value="1"/>
</dbReference>
<dbReference type="SUPFAM" id="SSF52151">
    <property type="entry name" value="FabD/lysophospholipase-like"/>
    <property type="match status" value="1"/>
</dbReference>
<dbReference type="InterPro" id="IPR014031">
    <property type="entry name" value="Ketoacyl_synth_C"/>
</dbReference>
<evidence type="ECO:0000313" key="2">
    <source>
        <dbReference type="EMBL" id="KAK9503894.1"/>
    </source>
</evidence>
<dbReference type="Pfam" id="PF02801">
    <property type="entry name" value="Ketoacyl-synt_C"/>
    <property type="match status" value="1"/>
</dbReference>
<dbReference type="InterPro" id="IPR050091">
    <property type="entry name" value="PKS_NRPS_Biosynth_Enz"/>
</dbReference>
<dbReference type="Gene3D" id="3.40.50.1820">
    <property type="entry name" value="alpha/beta hydrolase"/>
    <property type="match status" value="1"/>
</dbReference>
<dbReference type="SUPFAM" id="SSF55048">
    <property type="entry name" value="Probable ACP-binding domain of malonyl-CoA ACP transacylase"/>
    <property type="match status" value="1"/>
</dbReference>
<reference evidence="2 3" key="1">
    <citation type="submission" date="2022-12" db="EMBL/GenBank/DDBJ databases">
        <title>Chromosome-level genome assembly of true bugs.</title>
        <authorList>
            <person name="Ma L."/>
            <person name="Li H."/>
        </authorList>
    </citation>
    <scope>NUCLEOTIDE SEQUENCE [LARGE SCALE GENOMIC DNA]</scope>
    <source>
        <strain evidence="2">Lab_2022b</strain>
    </source>
</reference>
<name>A0AAW1D1S1_9HEMI</name>
<dbReference type="InterPro" id="IPR016036">
    <property type="entry name" value="Malonyl_transacylase_ACP-bd"/>
</dbReference>
<dbReference type="InterPro" id="IPR016035">
    <property type="entry name" value="Acyl_Trfase/lysoPLipase"/>
</dbReference>
<organism evidence="2 3">
    <name type="scientific">Rhynocoris fuscipes</name>
    <dbReference type="NCBI Taxonomy" id="488301"/>
    <lineage>
        <taxon>Eukaryota</taxon>
        <taxon>Metazoa</taxon>
        <taxon>Ecdysozoa</taxon>
        <taxon>Arthropoda</taxon>
        <taxon>Hexapoda</taxon>
        <taxon>Insecta</taxon>
        <taxon>Pterygota</taxon>
        <taxon>Neoptera</taxon>
        <taxon>Paraneoptera</taxon>
        <taxon>Hemiptera</taxon>
        <taxon>Heteroptera</taxon>
        <taxon>Panheteroptera</taxon>
        <taxon>Cimicomorpha</taxon>
        <taxon>Reduviidae</taxon>
        <taxon>Harpactorinae</taxon>
        <taxon>Harpactorini</taxon>
        <taxon>Rhynocoris</taxon>
    </lineage>
</organism>
<dbReference type="SMART" id="SM00825">
    <property type="entry name" value="PKS_KS"/>
    <property type="match status" value="1"/>
</dbReference>
<dbReference type="InterPro" id="IPR001227">
    <property type="entry name" value="Ac_transferase_dom_sf"/>
</dbReference>
<dbReference type="Gene3D" id="3.40.47.10">
    <property type="match status" value="1"/>
</dbReference>
<dbReference type="Gene3D" id="3.40.366.10">
    <property type="entry name" value="Malonyl-Coenzyme A Acyl Carrier Protein, domain 2"/>
    <property type="match status" value="1"/>
</dbReference>
<dbReference type="Pfam" id="PF00109">
    <property type="entry name" value="ketoacyl-synt"/>
    <property type="match status" value="1"/>
</dbReference>
<dbReference type="Pfam" id="PF16197">
    <property type="entry name" value="KAsynt_C_assoc"/>
    <property type="match status" value="1"/>
</dbReference>
<sequence length="2184" mass="247563">MAPKFHDVVISGVSGIFPECDSIDELEMKLLNKENLITLDDRKWVPGELDVPAATGKFKNIVSLDDMFFGINKKLFEIMDPMTTLCLKHSFEAIFDAGINPLELSGSDTAVIMTSVTSETEYECVINNRYLGHALIGQSRTMQANRISYFLNTRGPSLVIDASWNSGMQALVEAHTLISKGIASSALVGACNILFGPEVSFHYKAMGKLNEDGKTKSFSVDADGYTRSESCVVLYLQRAEDAKRSYGTLMSVLSKNYGERPSSYPDFSPEFYEDMLKESYKNAGIDPSDVAYIEADGSASKKADEQELNSISGVMCKNRKTALPVGSVKSNVGHTEGASSLVSIVKALIALRSGVIPPNMHYNAPNPHVSALVNGQIQVVTEPTPLNGNVVGISSVAISGTYGHAVIKQNPKVKKENEQKTSDNFPWLFIISGREIHSLTNIIEKVSTMPFDEELISLTHSIFKTDIRRHTVRGYTILNTNSHQNHEIKQYDGAEKRPIWFLFSGMGSQWRKMGIDLMRLPVFAKAIHLCHDILLPKGLNLLEILNSDDPQIFDSILNAFVGIAAIQIGLVDVLKELGVEPDGLIGHSVGELGCAYADGCFTAEQMILSAWARGTASNEAKLIKGMMAAVGMGYNQIKDDIPDSIDVACHNSDTNCTLSGPVDDMERYIDSLKKRGIFAKLVNAANIAYHSKYIKPAAPVLLKYLKEVIPEPKARSKRWVSSSIPESCWDNDLAKFSSAEYHTNNLLSSVLFEEASAHIPERAIVIEIAPHGLLQSIVKKSLPKCTNIPLINRFEKDTLKHLFQAIGKMYLEGINVNLSNLYPKCEYPVSRNVPSLCQFISWDNIKADMIISFMLSRSNVLANPSWGNIKLTDERFQNYLGNKILNKQVIPPSALLWLVMEIFENVNQDKSGPIVLENVHITTHQITNDISNSQIDILISKGCGDFEIDLKSSTNYNLSSGSIRFLSYGENVDFEPKGKLINQPILELSHDDIYKFFEECSLVFNESFKLIENISFDETDLHATVIWKEQWVEFLDALMMVLSFYHTVVNSQLMLITSVRYLCIDASYFEGYNFKEVEVYYNKSTNTLSCEGLMMHLPLVQPSNLITTVPQLIRETCQFLPYTRNTQNYTNIEDCMQIVVRNVINYEINPNELKVIESDYNLELNREMKRILNSFNIVNEIEIVSPSEDAINDHYLNLKKTDNILIVGGINYKRTFKCLKKVRSGFLILKENEVIENIPQLYPLQKFKFSDELFTLYKVNFEEKTTNIINVDQNGWKEILNAYLQKEAKSNSPKTIHLLRKLNSLSGIYKFLKYCLSLENSYLIRFIFLDDQSPPFSLDNKFYMEQLKIDLVMNVCRNGLWGCLKLLTTPLKSKIYSTNDEHYSLYPLSYIKGEKTRLKYLGMNLQQDCPDNKELGPFDYCSTNKHGETIIGIGRLSDDKRLIEDDYLWWRKPNDWSDEDAVSVPVCYAIAYYILEVRKGKIKQKNILIHRGNLLISQAIINVALAMGWEVFTTYDTPQDKIKIKQLYPMIKDDHIYGCKRNMFDYEILMRNEKIFENPKMNVIVNTSNDIAVFDASLKCLEHSGILFHLNTEIMRSPYTMGLLNFEIELNLITLSCDNLLDYSLIEKEWLKKAMENGLAKGQIKPLSTKSVPKTILKTDIVDLLKNNDNKLTKLITRIDGGREYNIDENVFICSPNKSYIIHGYDDISWFDLLSWLVSRGAQEVHVIVDEDKLIHSASHRLNSILNNYPSVKIHLISKKKIKDKHDMKAFLSAVNITKEISGIFLIGQDFDEDANLMDSVLRELRYMCKLVCIGTGGEIVCEQRSKKGLPALAISCQKHLLKSSVYLPEIEYFINKNLNNPVIFLNEGVNINNKDNENSMDSRQRLPEDITELLALSSKTASKACFIEQIASCPKHKHNREVSPIFTIPSLRPNEMNDFTSKLFYPTYEARIPYGIDDIEITAKQLHQDLKRFHFNIFTIIANDWGGALGISLAKRLEADGKTVLLVMLDSAPQTVQSWVSSVLLMEINLINKYIKIPYKIKKQLPSLPNWNEKLTLALKYAMIEDSLKYDIREGLNHLRNCLISVMKYKPNGKKYQGKCFLYCNKNGQNECGLNEYCENKPEIFISDDRNHQDMLNNPEIVKKINGIIPFEYKTAARDLGNTNFGLNVLTDCRFRTGGLERA</sequence>
<dbReference type="PANTHER" id="PTHR43775:SF23">
    <property type="entry name" value="FATTY ACID SYNTHASE 3"/>
    <property type="match status" value="1"/>
</dbReference>
<dbReference type="CDD" id="cd00833">
    <property type="entry name" value="PKS"/>
    <property type="match status" value="1"/>
</dbReference>
<dbReference type="InterPro" id="IPR014030">
    <property type="entry name" value="Ketoacyl_synth_N"/>
</dbReference>
<dbReference type="Gene3D" id="3.90.180.10">
    <property type="entry name" value="Medium-chain alcohol dehydrogenases, catalytic domain"/>
    <property type="match status" value="1"/>
</dbReference>
<dbReference type="PANTHER" id="PTHR43775">
    <property type="entry name" value="FATTY ACID SYNTHASE"/>
    <property type="match status" value="1"/>
</dbReference>
<dbReference type="InterPro" id="IPR016039">
    <property type="entry name" value="Thiolase-like"/>
</dbReference>
<comment type="caution">
    <text evidence="2">The sequence shown here is derived from an EMBL/GenBank/DDBJ whole genome shotgun (WGS) entry which is preliminary data.</text>
</comment>
<dbReference type="InterPro" id="IPR029058">
    <property type="entry name" value="AB_hydrolase_fold"/>
</dbReference>
<dbReference type="InterPro" id="IPR020841">
    <property type="entry name" value="PKS_Beta-ketoAc_synthase_dom"/>
</dbReference>
<dbReference type="Pfam" id="PF00698">
    <property type="entry name" value="Acyl_transf_1"/>
    <property type="match status" value="1"/>
</dbReference>
<dbReference type="Gene3D" id="3.30.70.3290">
    <property type="match status" value="1"/>
</dbReference>
<gene>
    <name evidence="2" type="ORF">O3M35_010358</name>
</gene>
<feature type="domain" description="Ketosynthase family 3 (KS3)" evidence="1">
    <location>
        <begin position="5"/>
        <end position="409"/>
    </location>
</feature>
<dbReference type="EMBL" id="JAPXFL010000007">
    <property type="protein sequence ID" value="KAK9503894.1"/>
    <property type="molecule type" value="Genomic_DNA"/>
</dbReference>
<dbReference type="GO" id="GO:0004312">
    <property type="term" value="F:fatty acid synthase activity"/>
    <property type="evidence" value="ECO:0007669"/>
    <property type="project" value="TreeGrafter"/>
</dbReference>
<dbReference type="SUPFAM" id="SSF53901">
    <property type="entry name" value="Thiolase-like"/>
    <property type="match status" value="1"/>
</dbReference>
<dbReference type="SMART" id="SM00827">
    <property type="entry name" value="PKS_AT"/>
    <property type="match status" value="1"/>
</dbReference>
<keyword evidence="3" id="KW-1185">Reference proteome</keyword>